<dbReference type="PANTHER" id="PTHR47977">
    <property type="entry name" value="RAS-RELATED PROTEIN RAB"/>
    <property type="match status" value="1"/>
</dbReference>
<dbReference type="InterPro" id="IPR027417">
    <property type="entry name" value="P-loop_NTPase"/>
</dbReference>
<dbReference type="Pfam" id="PF00071">
    <property type="entry name" value="Ras"/>
    <property type="match status" value="1"/>
</dbReference>
<evidence type="ECO:0000313" key="7">
    <source>
        <dbReference type="EMBL" id="RNA08160.1"/>
    </source>
</evidence>
<feature type="region of interest" description="Disordered" evidence="6">
    <location>
        <begin position="157"/>
        <end position="178"/>
    </location>
</feature>
<keyword evidence="3" id="KW-0342">GTP-binding</keyword>
<dbReference type="STRING" id="10195.A0A3M7Q9T4"/>
<evidence type="ECO:0000256" key="3">
    <source>
        <dbReference type="ARBA" id="ARBA00023134"/>
    </source>
</evidence>
<evidence type="ECO:0000256" key="6">
    <source>
        <dbReference type="SAM" id="MobiDB-lite"/>
    </source>
</evidence>
<gene>
    <name evidence="7" type="ORF">BpHYR1_045490</name>
</gene>
<dbReference type="SUPFAM" id="SSF52540">
    <property type="entry name" value="P-loop containing nucleoside triphosphate hydrolases"/>
    <property type="match status" value="1"/>
</dbReference>
<keyword evidence="8" id="KW-1185">Reference proteome</keyword>
<dbReference type="SMART" id="SM00173">
    <property type="entry name" value="RAS"/>
    <property type="match status" value="1"/>
</dbReference>
<dbReference type="NCBIfam" id="TIGR00231">
    <property type="entry name" value="small_GTP"/>
    <property type="match status" value="1"/>
</dbReference>
<dbReference type="Pfam" id="PF12352">
    <property type="entry name" value="V-SNARE_C"/>
    <property type="match status" value="1"/>
</dbReference>
<dbReference type="PRINTS" id="PR00449">
    <property type="entry name" value="RASTRNSFRMNG"/>
</dbReference>
<dbReference type="SMART" id="SM00174">
    <property type="entry name" value="RHO"/>
    <property type="match status" value="1"/>
</dbReference>
<dbReference type="InterPro" id="IPR005225">
    <property type="entry name" value="Small_GTP-bd"/>
</dbReference>
<reference evidence="7 8" key="1">
    <citation type="journal article" date="2018" name="Sci. Rep.">
        <title>Genomic signatures of local adaptation to the degree of environmental predictability in rotifers.</title>
        <authorList>
            <person name="Franch-Gras L."/>
            <person name="Hahn C."/>
            <person name="Garcia-Roger E.M."/>
            <person name="Carmona M.J."/>
            <person name="Serra M."/>
            <person name="Gomez A."/>
        </authorList>
    </citation>
    <scope>NUCLEOTIDE SEQUENCE [LARGE SCALE GENOMIC DNA]</scope>
    <source>
        <strain evidence="7">HYR1</strain>
    </source>
</reference>
<organism evidence="7 8">
    <name type="scientific">Brachionus plicatilis</name>
    <name type="common">Marine rotifer</name>
    <name type="synonym">Brachionus muelleri</name>
    <dbReference type="NCBI Taxonomy" id="10195"/>
    <lineage>
        <taxon>Eukaryota</taxon>
        <taxon>Metazoa</taxon>
        <taxon>Spiralia</taxon>
        <taxon>Gnathifera</taxon>
        <taxon>Rotifera</taxon>
        <taxon>Eurotatoria</taxon>
        <taxon>Monogononta</taxon>
        <taxon>Pseudotrocha</taxon>
        <taxon>Ploima</taxon>
        <taxon>Brachionidae</taxon>
        <taxon>Brachionus</taxon>
    </lineage>
</organism>
<dbReference type="InterPro" id="IPR050227">
    <property type="entry name" value="Rab"/>
</dbReference>
<evidence type="ECO:0000256" key="1">
    <source>
        <dbReference type="ARBA" id="ARBA00004308"/>
    </source>
</evidence>
<dbReference type="PROSITE" id="PS51417">
    <property type="entry name" value="ARF"/>
    <property type="match status" value="1"/>
</dbReference>
<keyword evidence="5" id="KW-0175">Coiled coil</keyword>
<feature type="region of interest" description="Disordered" evidence="6">
    <location>
        <begin position="411"/>
        <end position="435"/>
    </location>
</feature>
<dbReference type="Proteomes" id="UP000276133">
    <property type="component" value="Unassembled WGS sequence"/>
</dbReference>
<dbReference type="GO" id="GO:0005525">
    <property type="term" value="F:GTP binding"/>
    <property type="evidence" value="ECO:0007669"/>
    <property type="project" value="UniProtKB-KW"/>
</dbReference>
<dbReference type="PROSITE" id="PS51419">
    <property type="entry name" value="RAB"/>
    <property type="match status" value="1"/>
</dbReference>
<evidence type="ECO:0000256" key="4">
    <source>
        <dbReference type="ARBA" id="ARBA00023136"/>
    </source>
</evidence>
<evidence type="ECO:0000256" key="2">
    <source>
        <dbReference type="ARBA" id="ARBA00022741"/>
    </source>
</evidence>
<dbReference type="SMART" id="SM00175">
    <property type="entry name" value="RAB"/>
    <property type="match status" value="1"/>
</dbReference>
<dbReference type="PROSITE" id="PS51420">
    <property type="entry name" value="RHO"/>
    <property type="match status" value="1"/>
</dbReference>
<feature type="compositionally biased region" description="Basic and acidic residues" evidence="6">
    <location>
        <begin position="411"/>
        <end position="427"/>
    </location>
</feature>
<keyword evidence="2" id="KW-0547">Nucleotide-binding</keyword>
<dbReference type="FunFam" id="3.40.50.300:FF:000586">
    <property type="entry name" value="Rab family GTPase"/>
    <property type="match status" value="1"/>
</dbReference>
<dbReference type="GO" id="GO:0003924">
    <property type="term" value="F:GTPase activity"/>
    <property type="evidence" value="ECO:0007669"/>
    <property type="project" value="InterPro"/>
</dbReference>
<dbReference type="PROSITE" id="PS51421">
    <property type="entry name" value="RAS"/>
    <property type="match status" value="1"/>
</dbReference>
<name>A0A3M7Q9T4_BRAPC</name>
<dbReference type="EMBL" id="REGN01006835">
    <property type="protein sequence ID" value="RNA08160.1"/>
    <property type="molecule type" value="Genomic_DNA"/>
</dbReference>
<dbReference type="OrthoDB" id="422156at2759"/>
<feature type="compositionally biased region" description="Basic and acidic residues" evidence="6">
    <location>
        <begin position="157"/>
        <end position="172"/>
    </location>
</feature>
<comment type="subcellular location">
    <subcellularLocation>
        <location evidence="1">Endomembrane system</location>
    </subcellularLocation>
</comment>
<evidence type="ECO:0000256" key="5">
    <source>
        <dbReference type="SAM" id="Coils"/>
    </source>
</evidence>
<sequence length="435" mass="49605">MRSLNSTSTNPTQTLGSSYGIMSQNFQSNSQIGQRLDWETLRKQARQLENETDSKLISFSKLCTNYSASVITDGKNSSMSSDLLFVTLSNEIEDLISKLTNINSKMNDCLNTDNGPNSNATVHTLQRHRDILRDYSQEYEKTKRTIMAYKEREELFTSGNKRETGLSNRRQDGSTSSSTSLFMKEYDHLKSSHSLIDQQIEMAEITKENLQSQSKNLRFFQQKMNTISRITNPGKDYDILCKIVVIGDSGVGKTSLLQRFAEQHFSDTHITTIGVDFKLRTIQVGNVRVKLQVWDTAGQEKFRVITKTYYRNAAGIIVAYDVTNGESFANTKRWIEEVKNNCGDDGVPIVLVGNKCDSENKCVTYNDQEEYAKLMKLKFFETSAKENINVDEVFVELTKLILDRQERVKQDTNKRDNEKIDLKESKSGKKNSKCC</sequence>
<protein>
    <submittedName>
        <fullName evidence="7">Ras-related Rab-35</fullName>
    </submittedName>
</protein>
<dbReference type="Gene3D" id="3.40.50.300">
    <property type="entry name" value="P-loop containing nucleotide triphosphate hydrolases"/>
    <property type="match status" value="1"/>
</dbReference>
<evidence type="ECO:0000313" key="8">
    <source>
        <dbReference type="Proteomes" id="UP000276133"/>
    </source>
</evidence>
<dbReference type="CDD" id="cd00154">
    <property type="entry name" value="Rab"/>
    <property type="match status" value="1"/>
</dbReference>
<comment type="caution">
    <text evidence="7">The sequence shown here is derived from an EMBL/GenBank/DDBJ whole genome shotgun (WGS) entry which is preliminary data.</text>
</comment>
<dbReference type="AlphaFoldDB" id="A0A3M7Q9T4"/>
<dbReference type="SMART" id="SM00176">
    <property type="entry name" value="RAN"/>
    <property type="match status" value="1"/>
</dbReference>
<dbReference type="GO" id="GO:0012505">
    <property type="term" value="C:endomembrane system"/>
    <property type="evidence" value="ECO:0007669"/>
    <property type="project" value="UniProtKB-SubCell"/>
</dbReference>
<feature type="coiled-coil region" evidence="5">
    <location>
        <begin position="125"/>
        <end position="152"/>
    </location>
</feature>
<accession>A0A3M7Q9T4</accession>
<keyword evidence="4" id="KW-0472">Membrane</keyword>
<proteinExistence type="predicted"/>
<dbReference type="InterPro" id="IPR001806">
    <property type="entry name" value="Small_GTPase"/>
</dbReference>